<dbReference type="OrthoDB" id="272370at2759"/>
<evidence type="ECO:0000256" key="6">
    <source>
        <dbReference type="ARBA" id="ARBA00022679"/>
    </source>
</evidence>
<dbReference type="EC" id="2.7.1.158" evidence="4 10"/>
<evidence type="ECO:0000256" key="10">
    <source>
        <dbReference type="RuleBase" id="RU364126"/>
    </source>
</evidence>
<dbReference type="RefSeq" id="XP_040719477.1">
    <property type="nucleotide sequence ID" value="XM_040857942.1"/>
</dbReference>
<dbReference type="Gene3D" id="3.30.200.110">
    <property type="entry name" value="Inositol-pentakisphosphate 2-kinase, N-lobe"/>
    <property type="match status" value="1"/>
</dbReference>
<dbReference type="PANTHER" id="PTHR14456:SF2">
    <property type="entry name" value="INOSITOL-PENTAKISPHOSPHATE 2-KINASE"/>
    <property type="match status" value="1"/>
</dbReference>
<dbReference type="InParanoid" id="A0A1Y2EDN9"/>
<reference evidence="11 12" key="1">
    <citation type="submission" date="2016-07" db="EMBL/GenBank/DDBJ databases">
        <title>Pervasive Adenine N6-methylation of Active Genes in Fungi.</title>
        <authorList>
            <consortium name="DOE Joint Genome Institute"/>
            <person name="Mondo S.J."/>
            <person name="Dannebaum R.O."/>
            <person name="Kuo R.C."/>
            <person name="Labutti K."/>
            <person name="Haridas S."/>
            <person name="Kuo A."/>
            <person name="Salamov A."/>
            <person name="Ahrendt S.R."/>
            <person name="Lipzen A."/>
            <person name="Sullivan W."/>
            <person name="Andreopoulos W.B."/>
            <person name="Clum A."/>
            <person name="Lindquist E."/>
            <person name="Daum C."/>
            <person name="Ramamoorthy G.K."/>
            <person name="Gryganskyi A."/>
            <person name="Culley D."/>
            <person name="Magnuson J.K."/>
            <person name="James T.Y."/>
            <person name="O'Malley M.A."/>
            <person name="Stajich J.E."/>
            <person name="Spatafora J.W."/>
            <person name="Visel A."/>
            <person name="Grigoriev I.V."/>
        </authorList>
    </citation>
    <scope>NUCLEOTIDE SEQUENCE [LARGE SCALE GENOMIC DNA]</scope>
    <source>
        <strain evidence="11 12">CBS 129021</strain>
    </source>
</reference>
<gene>
    <name evidence="11" type="ORF">BCR38DRAFT_405238</name>
</gene>
<dbReference type="AlphaFoldDB" id="A0A1Y2EDN9"/>
<evidence type="ECO:0000313" key="11">
    <source>
        <dbReference type="EMBL" id="ORY69527.1"/>
    </source>
</evidence>
<evidence type="ECO:0000256" key="1">
    <source>
        <dbReference type="ARBA" id="ARBA00001774"/>
    </source>
</evidence>
<dbReference type="GO" id="GO:0005524">
    <property type="term" value="F:ATP binding"/>
    <property type="evidence" value="ECO:0007669"/>
    <property type="project" value="UniProtKB-KW"/>
</dbReference>
<protein>
    <recommendedName>
        <fullName evidence="5 10">Inositol-pentakisphosphate 2-kinase</fullName>
        <ecNumber evidence="4 10">2.7.1.158</ecNumber>
    </recommendedName>
</protein>
<dbReference type="FunCoup" id="A0A1Y2EDN9">
    <property type="interactions" value="32"/>
</dbReference>
<evidence type="ECO:0000256" key="8">
    <source>
        <dbReference type="ARBA" id="ARBA00022777"/>
    </source>
</evidence>
<keyword evidence="8 10" id="KW-0418">Kinase</keyword>
<dbReference type="EMBL" id="MCFJ01000002">
    <property type="protein sequence ID" value="ORY69527.1"/>
    <property type="molecule type" value="Genomic_DNA"/>
</dbReference>
<comment type="caution">
    <text evidence="11">The sequence shown here is derived from an EMBL/GenBank/DDBJ whole genome shotgun (WGS) entry which is preliminary data.</text>
</comment>
<dbReference type="GO" id="GO:0032958">
    <property type="term" value="P:inositol phosphate biosynthetic process"/>
    <property type="evidence" value="ECO:0007669"/>
    <property type="project" value="TreeGrafter"/>
</dbReference>
<organism evidence="11 12">
    <name type="scientific">Pseudomassariella vexata</name>
    <dbReference type="NCBI Taxonomy" id="1141098"/>
    <lineage>
        <taxon>Eukaryota</taxon>
        <taxon>Fungi</taxon>
        <taxon>Dikarya</taxon>
        <taxon>Ascomycota</taxon>
        <taxon>Pezizomycotina</taxon>
        <taxon>Sordariomycetes</taxon>
        <taxon>Xylariomycetidae</taxon>
        <taxon>Amphisphaeriales</taxon>
        <taxon>Pseudomassariaceae</taxon>
        <taxon>Pseudomassariella</taxon>
    </lineage>
</organism>
<comment type="domain">
    <text evidence="10">The EXKPK motif is conserved in inositol-pentakisphosphate 2-kinases of both family 1 and 2.</text>
</comment>
<dbReference type="Proteomes" id="UP000193689">
    <property type="component" value="Unassembled WGS sequence"/>
</dbReference>
<evidence type="ECO:0000256" key="7">
    <source>
        <dbReference type="ARBA" id="ARBA00022741"/>
    </source>
</evidence>
<comment type="similarity">
    <text evidence="3">Belongs to the IPK1 type 1 family.</text>
</comment>
<sequence>MTLKTSRRQVLEDLWDLVGNRTSKTGTSPEMDKINVYLKKSKLRYFTEGRANVVFRVEDEQDGSFTGALLRVPKSTPGADPHSYKRLQDYREKYIEPAVGAQFLVPQFLIELTEEQAKDLSQKRDEKLDRNDGSIIPPGYAMLIQDMSQWPGSNQITLEFKPKWLAQSPIAPEDATRCRTCAREAHRNQVKLKEGKSFTPPVCPLGLLHPNPDIVTATIRDLAPSWSEDDQRRLKDAFTETKILETLRHHQVAGDEGRIMFEHPEKPEFGLAMTLRDCTCFVRLDKGTGKVEIKLADVDEKNWKSKQVYWQESHDMYVDGGFYHGREEPGMETHCKLKTE</sequence>
<dbReference type="GO" id="GO:0005634">
    <property type="term" value="C:nucleus"/>
    <property type="evidence" value="ECO:0007669"/>
    <property type="project" value="TreeGrafter"/>
</dbReference>
<evidence type="ECO:0000256" key="3">
    <source>
        <dbReference type="ARBA" id="ARBA00008305"/>
    </source>
</evidence>
<dbReference type="PANTHER" id="PTHR14456">
    <property type="entry name" value="INOSITOL POLYPHOSPHATE KINASE 1"/>
    <property type="match status" value="1"/>
</dbReference>
<evidence type="ECO:0000256" key="9">
    <source>
        <dbReference type="ARBA" id="ARBA00022840"/>
    </source>
</evidence>
<keyword evidence="9 10" id="KW-0067">ATP-binding</keyword>
<keyword evidence="7 10" id="KW-0547">Nucleotide-binding</keyword>
<name>A0A1Y2EDN9_9PEZI</name>
<dbReference type="STRING" id="1141098.A0A1Y2EDN9"/>
<evidence type="ECO:0000313" key="12">
    <source>
        <dbReference type="Proteomes" id="UP000193689"/>
    </source>
</evidence>
<proteinExistence type="inferred from homology"/>
<comment type="catalytic activity">
    <reaction evidence="1 10">
        <text>1D-myo-inositol 1,3,4,5,6-pentakisphosphate + ATP = 1D-myo-inositol hexakisphosphate + ADP + H(+)</text>
        <dbReference type="Rhea" id="RHEA:20313"/>
        <dbReference type="ChEBI" id="CHEBI:15378"/>
        <dbReference type="ChEBI" id="CHEBI:30616"/>
        <dbReference type="ChEBI" id="CHEBI:57733"/>
        <dbReference type="ChEBI" id="CHEBI:58130"/>
        <dbReference type="ChEBI" id="CHEBI:456216"/>
        <dbReference type="EC" id="2.7.1.158"/>
    </reaction>
</comment>
<comment type="function">
    <text evidence="2">Has kinase activity and phosphorylates inositol-1,3,4,5,6-pentakisphosphate (Ins(1,3,4,5,6)P5) to produce 1,2,3,4,5,6-hexakisphosphate (InsP6), also known as phytate.</text>
</comment>
<dbReference type="GeneID" id="63774154"/>
<dbReference type="InterPro" id="IPR043001">
    <property type="entry name" value="IP5_2-K_N_lobe"/>
</dbReference>
<keyword evidence="6 10" id="KW-0808">Transferase</keyword>
<evidence type="ECO:0000256" key="2">
    <source>
        <dbReference type="ARBA" id="ARBA00003979"/>
    </source>
</evidence>
<dbReference type="Pfam" id="PF06090">
    <property type="entry name" value="Ins_P5_2-kin"/>
    <property type="match status" value="2"/>
</dbReference>
<evidence type="ECO:0000256" key="4">
    <source>
        <dbReference type="ARBA" id="ARBA00012023"/>
    </source>
</evidence>
<keyword evidence="12" id="KW-1185">Reference proteome</keyword>
<dbReference type="InterPro" id="IPR009286">
    <property type="entry name" value="Ins_P5_2-kin"/>
</dbReference>
<evidence type="ECO:0000256" key="5">
    <source>
        <dbReference type="ARBA" id="ARBA00014846"/>
    </source>
</evidence>
<dbReference type="GO" id="GO:0035299">
    <property type="term" value="F:inositol-1,3,4,5,6-pentakisphosphate 2-kinase activity"/>
    <property type="evidence" value="ECO:0007669"/>
    <property type="project" value="UniProtKB-EC"/>
</dbReference>
<comment type="function">
    <text evidence="10">Phosphorylates Ins(1,3,4,5,6)P5 at position 2 to form Ins(1,2,3,4,5,6)P6 (InsP6 or phytate).</text>
</comment>
<accession>A0A1Y2EDN9</accession>